<evidence type="ECO:0000256" key="4">
    <source>
        <dbReference type="ARBA" id="ARBA00022833"/>
    </source>
</evidence>
<evidence type="ECO:0000256" key="1">
    <source>
        <dbReference type="ARBA" id="ARBA00004170"/>
    </source>
</evidence>
<name>A0A2J6QN33_9HELO</name>
<dbReference type="InterPro" id="IPR037519">
    <property type="entry name" value="LITAF_fam"/>
</dbReference>
<protein>
    <recommendedName>
        <fullName evidence="6">LITAF domain-containing protein</fullName>
    </recommendedName>
</protein>
<evidence type="ECO:0000313" key="8">
    <source>
        <dbReference type="Proteomes" id="UP000235672"/>
    </source>
</evidence>
<dbReference type="GO" id="GO:0016020">
    <property type="term" value="C:membrane"/>
    <property type="evidence" value="ECO:0007669"/>
    <property type="project" value="UniProtKB-SubCell"/>
</dbReference>
<comment type="similarity">
    <text evidence="2">Belongs to the CDIP1/LITAF family.</text>
</comment>
<keyword evidence="3" id="KW-0479">Metal-binding</keyword>
<gene>
    <name evidence="7" type="ORF">NA56DRAFT_743000</name>
</gene>
<proteinExistence type="inferred from homology"/>
<evidence type="ECO:0000313" key="7">
    <source>
        <dbReference type="EMBL" id="PMD27675.1"/>
    </source>
</evidence>
<reference evidence="7 8" key="1">
    <citation type="submission" date="2016-05" db="EMBL/GenBank/DDBJ databases">
        <title>A degradative enzymes factory behind the ericoid mycorrhizal symbiosis.</title>
        <authorList>
            <consortium name="DOE Joint Genome Institute"/>
            <person name="Martino E."/>
            <person name="Morin E."/>
            <person name="Grelet G."/>
            <person name="Kuo A."/>
            <person name="Kohler A."/>
            <person name="Daghino S."/>
            <person name="Barry K."/>
            <person name="Choi C."/>
            <person name="Cichocki N."/>
            <person name="Clum A."/>
            <person name="Copeland A."/>
            <person name="Hainaut M."/>
            <person name="Haridas S."/>
            <person name="Labutti K."/>
            <person name="Lindquist E."/>
            <person name="Lipzen A."/>
            <person name="Khouja H.-R."/>
            <person name="Murat C."/>
            <person name="Ohm R."/>
            <person name="Olson A."/>
            <person name="Spatafora J."/>
            <person name="Veneault-Fourrey C."/>
            <person name="Henrissat B."/>
            <person name="Grigoriev I."/>
            <person name="Martin F."/>
            <person name="Perotto S."/>
        </authorList>
    </citation>
    <scope>NUCLEOTIDE SEQUENCE [LARGE SCALE GENOMIC DNA]</scope>
    <source>
        <strain evidence="7 8">UAMH 7357</strain>
    </source>
</reference>
<keyword evidence="4" id="KW-0862">Zinc</keyword>
<evidence type="ECO:0000256" key="2">
    <source>
        <dbReference type="ARBA" id="ARBA00005975"/>
    </source>
</evidence>
<evidence type="ECO:0000256" key="5">
    <source>
        <dbReference type="ARBA" id="ARBA00023136"/>
    </source>
</evidence>
<dbReference type="AlphaFoldDB" id="A0A2J6QN33"/>
<evidence type="ECO:0000259" key="6">
    <source>
        <dbReference type="PROSITE" id="PS51837"/>
    </source>
</evidence>
<keyword evidence="8" id="KW-1185">Reference proteome</keyword>
<accession>A0A2J6QN33</accession>
<dbReference type="GO" id="GO:0008270">
    <property type="term" value="F:zinc ion binding"/>
    <property type="evidence" value="ECO:0007669"/>
    <property type="project" value="TreeGrafter"/>
</dbReference>
<dbReference type="EMBL" id="KZ613465">
    <property type="protein sequence ID" value="PMD27675.1"/>
    <property type="molecule type" value="Genomic_DNA"/>
</dbReference>
<sequence>MEPMTESKNIIPENQDIVTENKTMTENKNNWPTATPLASLQETPAVVDCPACNNRQMTTCEFINGGRTHAAALLCCVCLCLGCIPYMTNWFKNVEHKCGNCGVPLALFHKSGKTEVLAHRTG</sequence>
<dbReference type="OrthoDB" id="5599753at2759"/>
<dbReference type="Proteomes" id="UP000235672">
    <property type="component" value="Unassembled WGS sequence"/>
</dbReference>
<dbReference type="SMART" id="SM00714">
    <property type="entry name" value="LITAF"/>
    <property type="match status" value="1"/>
</dbReference>
<dbReference type="STRING" id="1745343.A0A2J6QN33"/>
<dbReference type="Pfam" id="PF10601">
    <property type="entry name" value="zf-LITAF-like"/>
    <property type="match status" value="1"/>
</dbReference>
<dbReference type="InterPro" id="IPR006629">
    <property type="entry name" value="LITAF"/>
</dbReference>
<feature type="domain" description="LITAF" evidence="6">
    <location>
        <begin position="29"/>
        <end position="110"/>
    </location>
</feature>
<dbReference type="PROSITE" id="PS51837">
    <property type="entry name" value="LITAF"/>
    <property type="match status" value="1"/>
</dbReference>
<evidence type="ECO:0000256" key="3">
    <source>
        <dbReference type="ARBA" id="ARBA00022723"/>
    </source>
</evidence>
<dbReference type="PANTHER" id="PTHR23292">
    <property type="entry name" value="LIPOPOLYSACCHARIDE-INDUCED TUMOR NECROSIS FACTOR-ALPHA FACTOR"/>
    <property type="match status" value="1"/>
</dbReference>
<keyword evidence="5" id="KW-0472">Membrane</keyword>
<comment type="subcellular location">
    <subcellularLocation>
        <location evidence="1">Membrane</location>
        <topology evidence="1">Peripheral membrane protein</topology>
    </subcellularLocation>
</comment>
<organism evidence="7 8">
    <name type="scientific">Hyaloscypha hepaticicola</name>
    <dbReference type="NCBI Taxonomy" id="2082293"/>
    <lineage>
        <taxon>Eukaryota</taxon>
        <taxon>Fungi</taxon>
        <taxon>Dikarya</taxon>
        <taxon>Ascomycota</taxon>
        <taxon>Pezizomycotina</taxon>
        <taxon>Leotiomycetes</taxon>
        <taxon>Helotiales</taxon>
        <taxon>Hyaloscyphaceae</taxon>
        <taxon>Hyaloscypha</taxon>
    </lineage>
</organism>
<dbReference type="PANTHER" id="PTHR23292:SF6">
    <property type="entry name" value="FI16602P1-RELATED"/>
    <property type="match status" value="1"/>
</dbReference>